<gene>
    <name evidence="1" type="ORF">R82641_BJNNKPBH_00031</name>
</gene>
<organism evidence="1 2">
    <name type="scientific">Fructobacillus cardui</name>
    <dbReference type="NCBI Taxonomy" id="2893170"/>
    <lineage>
        <taxon>Bacteria</taxon>
        <taxon>Bacillati</taxon>
        <taxon>Bacillota</taxon>
        <taxon>Bacilli</taxon>
        <taxon>Lactobacillales</taxon>
        <taxon>Lactobacillaceae</taxon>
        <taxon>Fructobacillus</taxon>
    </lineage>
</organism>
<sequence>MGKNYFKGDLHHYEIGIFGEKIQVEVSFDNITPAWRPNLTIYYSNNEENNFSWLPATPCGHAKVKITADG</sequence>
<protein>
    <submittedName>
        <fullName evidence="1">Contains AttH/CrtC domain (CrtC)</fullName>
    </submittedName>
</protein>
<dbReference type="Proteomes" id="UP001314200">
    <property type="component" value="Unassembled WGS sequence"/>
</dbReference>
<evidence type="ECO:0000313" key="1">
    <source>
        <dbReference type="EMBL" id="CAK1225060.1"/>
    </source>
</evidence>
<comment type="caution">
    <text evidence="1">The sequence shown here is derived from an EMBL/GenBank/DDBJ whole genome shotgun (WGS) entry which is preliminary data.</text>
</comment>
<keyword evidence="2" id="KW-1185">Reference proteome</keyword>
<proteinExistence type="predicted"/>
<dbReference type="EMBL" id="CAUZLY010000001">
    <property type="protein sequence ID" value="CAK1225060.1"/>
    <property type="molecule type" value="Genomic_DNA"/>
</dbReference>
<evidence type="ECO:0000313" key="2">
    <source>
        <dbReference type="Proteomes" id="UP001314200"/>
    </source>
</evidence>
<accession>A0ABM9MLN5</accession>
<dbReference type="RefSeq" id="WP_338345497.1">
    <property type="nucleotide sequence ID" value="NZ_CAUZLJ010000003.1"/>
</dbReference>
<reference evidence="1 2" key="1">
    <citation type="submission" date="2023-10" db="EMBL/GenBank/DDBJ databases">
        <authorList>
            <person name="Botero Cardona J."/>
        </authorList>
    </citation>
    <scope>NUCLEOTIDE SEQUENCE [LARGE SCALE GENOMIC DNA]</scope>
    <source>
        <strain evidence="1 2">R-82641</strain>
    </source>
</reference>
<name>A0ABM9MLN5_9LACO</name>